<evidence type="ECO:0008006" key="4">
    <source>
        <dbReference type="Google" id="ProtNLM"/>
    </source>
</evidence>
<dbReference type="AlphaFoldDB" id="A0A1F5S1S1"/>
<keyword evidence="1" id="KW-0812">Transmembrane</keyword>
<evidence type="ECO:0000313" key="3">
    <source>
        <dbReference type="Proteomes" id="UP000177407"/>
    </source>
</evidence>
<organism evidence="2 3">
    <name type="scientific">Candidatus Falkowbacteria bacterium RIFOXYA2_FULL_38_12</name>
    <dbReference type="NCBI Taxonomy" id="1797993"/>
    <lineage>
        <taxon>Bacteria</taxon>
        <taxon>Candidatus Falkowiibacteriota</taxon>
    </lineage>
</organism>
<comment type="caution">
    <text evidence="2">The sequence shown here is derived from an EMBL/GenBank/DDBJ whole genome shotgun (WGS) entry which is preliminary data.</text>
</comment>
<keyword evidence="1" id="KW-1133">Transmembrane helix</keyword>
<reference evidence="2 3" key="1">
    <citation type="journal article" date="2016" name="Nat. Commun.">
        <title>Thousands of microbial genomes shed light on interconnected biogeochemical processes in an aquifer system.</title>
        <authorList>
            <person name="Anantharaman K."/>
            <person name="Brown C.T."/>
            <person name="Hug L.A."/>
            <person name="Sharon I."/>
            <person name="Castelle C.J."/>
            <person name="Probst A.J."/>
            <person name="Thomas B.C."/>
            <person name="Singh A."/>
            <person name="Wilkins M.J."/>
            <person name="Karaoz U."/>
            <person name="Brodie E.L."/>
            <person name="Williams K.H."/>
            <person name="Hubbard S.S."/>
            <person name="Banfield J.F."/>
        </authorList>
    </citation>
    <scope>NUCLEOTIDE SEQUENCE [LARGE SCALE GENOMIC DNA]</scope>
</reference>
<evidence type="ECO:0000256" key="1">
    <source>
        <dbReference type="SAM" id="Phobius"/>
    </source>
</evidence>
<protein>
    <recommendedName>
        <fullName evidence="4">Type II secretion system protein GspG C-terminal domain-containing protein</fullName>
    </recommendedName>
</protein>
<dbReference type="EMBL" id="MFGA01000021">
    <property type="protein sequence ID" value="OGF20648.1"/>
    <property type="molecule type" value="Genomic_DNA"/>
</dbReference>
<gene>
    <name evidence="2" type="ORF">A2257_01300</name>
</gene>
<dbReference type="Proteomes" id="UP000177407">
    <property type="component" value="Unassembled WGS sequence"/>
</dbReference>
<accession>A0A1F5S1S1</accession>
<evidence type="ECO:0000313" key="2">
    <source>
        <dbReference type="EMBL" id="OGF20648.1"/>
    </source>
</evidence>
<sequence length="155" mass="17093">MREKRFLFLELLIIVGVTAFLVSAFFVLEDPKGKFAGSRNDRRWTDVSLILDAVSKYTENNNGEIPSGIDESPVTLQIIGSRSFGCGIKCKEINGEEACLDLSGSLVDGYIKSIPFDPLSVSEDFTKYYINRLSDGRIELGACEGEAGARIMVVR</sequence>
<proteinExistence type="predicted"/>
<feature type="transmembrane region" description="Helical" evidence="1">
    <location>
        <begin position="7"/>
        <end position="28"/>
    </location>
</feature>
<keyword evidence="1" id="KW-0472">Membrane</keyword>
<name>A0A1F5S1S1_9BACT</name>